<feature type="signal peptide" evidence="2">
    <location>
        <begin position="1"/>
        <end position="20"/>
    </location>
</feature>
<name>A0A226E8M8_FOLCA</name>
<protein>
    <submittedName>
        <fullName evidence="3">Uncharacterized protein</fullName>
    </submittedName>
</protein>
<keyword evidence="2" id="KW-0732">Signal</keyword>
<sequence>MLIKTCLVLQLLLFIPVTQQCFSSIGERAAKSLSDAAVTVSENLSKALVEAMQDGKEATEFAVKQLSQAVSDLGKRVSVKIDSGDLERMGNSATANLRDAIDELSQNWKLSLQTADMKIALGAWCYFIWDKMTNCYRKMCEIFGDYDVAYFETDLVGVRDFGAEAARHLSQAVQNINLHSNLTINVTIDANTARAIGYVSIAGGVAFSVLFVALLIGLRPCWKCCVFPVAMTCRSCCGRRRVTPSASSPPASAPPAITVTHVTAGEASSNGQIQIGQSQRQPLLQNMEHNYGYSNYGSV</sequence>
<feature type="chain" id="PRO_5012307901" evidence="2">
    <location>
        <begin position="21"/>
        <end position="299"/>
    </location>
</feature>
<evidence type="ECO:0000313" key="4">
    <source>
        <dbReference type="Proteomes" id="UP000198287"/>
    </source>
</evidence>
<evidence type="ECO:0000313" key="3">
    <source>
        <dbReference type="EMBL" id="OXA53414.1"/>
    </source>
</evidence>
<comment type="caution">
    <text evidence="3">The sequence shown here is derived from an EMBL/GenBank/DDBJ whole genome shotgun (WGS) entry which is preliminary data.</text>
</comment>
<evidence type="ECO:0000256" key="1">
    <source>
        <dbReference type="SAM" id="Phobius"/>
    </source>
</evidence>
<reference evidence="3 4" key="1">
    <citation type="submission" date="2015-12" db="EMBL/GenBank/DDBJ databases">
        <title>The genome of Folsomia candida.</title>
        <authorList>
            <person name="Faddeeva A."/>
            <person name="Derks M.F."/>
            <person name="Anvar Y."/>
            <person name="Smit S."/>
            <person name="Van Straalen N."/>
            <person name="Roelofs D."/>
        </authorList>
    </citation>
    <scope>NUCLEOTIDE SEQUENCE [LARGE SCALE GENOMIC DNA]</scope>
    <source>
        <strain evidence="3 4">VU population</strain>
        <tissue evidence="3">Whole body</tissue>
    </source>
</reference>
<organism evidence="3 4">
    <name type="scientific">Folsomia candida</name>
    <name type="common">Springtail</name>
    <dbReference type="NCBI Taxonomy" id="158441"/>
    <lineage>
        <taxon>Eukaryota</taxon>
        <taxon>Metazoa</taxon>
        <taxon>Ecdysozoa</taxon>
        <taxon>Arthropoda</taxon>
        <taxon>Hexapoda</taxon>
        <taxon>Collembola</taxon>
        <taxon>Entomobryomorpha</taxon>
        <taxon>Isotomoidea</taxon>
        <taxon>Isotomidae</taxon>
        <taxon>Proisotominae</taxon>
        <taxon>Folsomia</taxon>
    </lineage>
</organism>
<dbReference type="Proteomes" id="UP000198287">
    <property type="component" value="Unassembled WGS sequence"/>
</dbReference>
<dbReference type="AlphaFoldDB" id="A0A226E8M8"/>
<keyword evidence="1" id="KW-0812">Transmembrane</keyword>
<gene>
    <name evidence="3" type="ORF">Fcan01_11189</name>
</gene>
<dbReference type="EMBL" id="LNIX01000005">
    <property type="protein sequence ID" value="OXA53414.1"/>
    <property type="molecule type" value="Genomic_DNA"/>
</dbReference>
<keyword evidence="1" id="KW-1133">Transmembrane helix</keyword>
<accession>A0A226E8M8</accession>
<keyword evidence="4" id="KW-1185">Reference proteome</keyword>
<evidence type="ECO:0000256" key="2">
    <source>
        <dbReference type="SAM" id="SignalP"/>
    </source>
</evidence>
<keyword evidence="1" id="KW-0472">Membrane</keyword>
<feature type="transmembrane region" description="Helical" evidence="1">
    <location>
        <begin position="195"/>
        <end position="218"/>
    </location>
</feature>
<proteinExistence type="predicted"/>